<dbReference type="SMART" id="SM00774">
    <property type="entry name" value="WRKY"/>
    <property type="match status" value="1"/>
</dbReference>
<dbReference type="FunFam" id="3.10.290.10:FF:000002">
    <property type="entry name" value="40S ribosomal protein S4"/>
    <property type="match status" value="1"/>
</dbReference>
<dbReference type="GO" id="GO:0043565">
    <property type="term" value="F:sequence-specific DNA binding"/>
    <property type="evidence" value="ECO:0007669"/>
    <property type="project" value="InterPro"/>
</dbReference>
<dbReference type="GO" id="GO:0019843">
    <property type="term" value="F:rRNA binding"/>
    <property type="evidence" value="ECO:0007669"/>
    <property type="project" value="UniProtKB-KW"/>
</dbReference>
<reference evidence="23 24" key="1">
    <citation type="journal article" date="2016" name="Sci. Rep.">
        <title>The genome sequence of the outbreeding globe artichoke constructed de novo incorporating a phase-aware low-pass sequencing strategy of F1 progeny.</title>
        <authorList>
            <person name="Scaglione D."/>
            <person name="Reyes-Chin-Wo S."/>
            <person name="Acquadro A."/>
            <person name="Froenicke L."/>
            <person name="Portis E."/>
            <person name="Beitel C."/>
            <person name="Tirone M."/>
            <person name="Mauro R."/>
            <person name="Lo Monaco A."/>
            <person name="Mauromicale G."/>
            <person name="Faccioli P."/>
            <person name="Cattivelli L."/>
            <person name="Rieseberg L."/>
            <person name="Michelmore R."/>
            <person name="Lanteri S."/>
        </authorList>
    </citation>
    <scope>NUCLEOTIDE SEQUENCE [LARGE SCALE GENOMIC DNA]</scope>
    <source>
        <strain evidence="23">2C</strain>
    </source>
</reference>
<dbReference type="Gramene" id="KVH75740">
    <property type="protein sequence ID" value="KVH75740"/>
    <property type="gene ID" value="Ccrd_025541"/>
</dbReference>
<protein>
    <submittedName>
        <fullName evidence="23">DNA-binding WRKY</fullName>
    </submittedName>
</protein>
<evidence type="ECO:0000256" key="13">
    <source>
        <dbReference type="ARBA" id="ARBA00022989"/>
    </source>
</evidence>
<dbReference type="SMART" id="SM00365">
    <property type="entry name" value="LRR_SD22"/>
    <property type="match status" value="5"/>
</dbReference>
<keyword evidence="24" id="KW-1185">Reference proteome</keyword>
<dbReference type="Pfam" id="PF03106">
    <property type="entry name" value="WRKY"/>
    <property type="match status" value="1"/>
</dbReference>
<dbReference type="InterPro" id="IPR003657">
    <property type="entry name" value="WRKY_dom"/>
</dbReference>
<evidence type="ECO:0000256" key="16">
    <source>
        <dbReference type="ARBA" id="ARBA00023136"/>
    </source>
</evidence>
<dbReference type="EMBL" id="LEKV01006512">
    <property type="protein sequence ID" value="KVH75740.1"/>
    <property type="molecule type" value="Genomic_DNA"/>
</dbReference>
<keyword evidence="14" id="KW-0805">Transcription regulation</keyword>
<name>A0A103WNQ3_CYNCS</name>
<gene>
    <name evidence="23" type="ORF">Ccrd_025541</name>
</gene>
<dbReference type="GO" id="GO:0006952">
    <property type="term" value="P:defense response"/>
    <property type="evidence" value="ECO:0007669"/>
    <property type="project" value="UniProtKB-ARBA"/>
</dbReference>
<dbReference type="SMART" id="SM00369">
    <property type="entry name" value="LRR_TYP"/>
    <property type="match status" value="4"/>
</dbReference>
<dbReference type="GO" id="GO:0003700">
    <property type="term" value="F:DNA-binding transcription factor activity"/>
    <property type="evidence" value="ECO:0007669"/>
    <property type="project" value="InterPro"/>
</dbReference>
<dbReference type="STRING" id="59895.A0A103WNQ3"/>
<keyword evidence="13" id="KW-1133">Transmembrane helix</keyword>
<dbReference type="GO" id="GO:0005840">
    <property type="term" value="C:ribosome"/>
    <property type="evidence" value="ECO:0007669"/>
    <property type="project" value="UniProtKB-KW"/>
</dbReference>
<proteinExistence type="inferred from homology"/>
<dbReference type="PROSITE" id="PS51450">
    <property type="entry name" value="LRR"/>
    <property type="match status" value="1"/>
</dbReference>
<dbReference type="GO" id="GO:0005634">
    <property type="term" value="C:nucleus"/>
    <property type="evidence" value="ECO:0007669"/>
    <property type="project" value="UniProtKB-SubCell"/>
</dbReference>
<dbReference type="PANTHER" id="PTHR48052:SF8">
    <property type="entry name" value="LRR RECEPTOR-LIKE SERINE_THREONINE-PROTEIN KINASE FLS2"/>
    <property type="match status" value="1"/>
</dbReference>
<dbReference type="PROSITE" id="PS50811">
    <property type="entry name" value="WRKY"/>
    <property type="match status" value="1"/>
</dbReference>
<dbReference type="SUPFAM" id="SSF118290">
    <property type="entry name" value="WRKY DNA-binding domain"/>
    <property type="match status" value="1"/>
</dbReference>
<evidence type="ECO:0000256" key="11">
    <source>
        <dbReference type="ARBA" id="ARBA00022884"/>
    </source>
</evidence>
<evidence type="ECO:0000313" key="23">
    <source>
        <dbReference type="EMBL" id="KVH75740.1"/>
    </source>
</evidence>
<evidence type="ECO:0000256" key="4">
    <source>
        <dbReference type="ARBA" id="ARBA00009592"/>
    </source>
</evidence>
<evidence type="ECO:0000256" key="19">
    <source>
        <dbReference type="ARBA" id="ARBA00023180"/>
    </source>
</evidence>
<keyword evidence="17" id="KW-0804">Transcription</keyword>
<keyword evidence="10" id="KW-0677">Repeat</keyword>
<keyword evidence="8" id="KW-0732">Signal</keyword>
<evidence type="ECO:0000256" key="5">
    <source>
        <dbReference type="ARBA" id="ARBA00022475"/>
    </source>
</evidence>
<dbReference type="Gene3D" id="3.10.290.10">
    <property type="entry name" value="RNA-binding S4 domain"/>
    <property type="match status" value="1"/>
</dbReference>
<feature type="domain" description="WRKY" evidence="22">
    <location>
        <begin position="132"/>
        <end position="161"/>
    </location>
</feature>
<evidence type="ECO:0000256" key="1">
    <source>
        <dbReference type="ARBA" id="ARBA00004123"/>
    </source>
</evidence>
<dbReference type="Proteomes" id="UP000243975">
    <property type="component" value="Unassembled WGS sequence"/>
</dbReference>
<evidence type="ECO:0000256" key="21">
    <source>
        <dbReference type="ARBA" id="ARBA00023274"/>
    </source>
</evidence>
<evidence type="ECO:0000256" key="14">
    <source>
        <dbReference type="ARBA" id="ARBA00023015"/>
    </source>
</evidence>
<dbReference type="Gene3D" id="2.20.25.80">
    <property type="entry name" value="WRKY domain"/>
    <property type="match status" value="1"/>
</dbReference>
<keyword evidence="19" id="KW-0325">Glycoprotein</keyword>
<dbReference type="Gene3D" id="3.80.10.10">
    <property type="entry name" value="Ribonuclease Inhibitor"/>
    <property type="match status" value="1"/>
</dbReference>
<dbReference type="PRINTS" id="PR00019">
    <property type="entry name" value="LEURICHRPT"/>
</dbReference>
<dbReference type="InterPro" id="IPR003591">
    <property type="entry name" value="Leu-rich_rpt_typical-subtyp"/>
</dbReference>
<evidence type="ECO:0000256" key="20">
    <source>
        <dbReference type="ARBA" id="ARBA00023242"/>
    </source>
</evidence>
<sequence>MKRLNAPKHWMLDKLGGPFAPKPSSGPHKSRECLPLILILRNRLKYALTYHEVIFILMQRHVLVDNKVRTDKPYLASLLGRFRLHSIRDEEVKVVLCYHMILSKTDSFVEMSFHIPNSNIQFVGDENRSYGSYYRCTGVKCNVRKHVERASDDPSVFITTYGAYKKGIRILCNLAGLRTSDFFLMSILKLLAIHTMAKFMKTPVRRGSSKTLRARKELAHLTNLEELDLSENYLIDTPSIQGCTRLSRLKNLKSISLQDNNFNKSMISCLSALLSLKTLDLSYGVSLGECTRLSRLKKLKSISLQHNNFNNSIISCLSALLSLKTLALSSGFLSGEILLLSENHFNGTLPMEAFTSFHHLEVLDLSRNNFVGSIPLTINASLPSIRAVSFAYNNLNGSLLGLCELKNLQELDLSHNVLEENLPHCFNSLSSLKLLDISSNQFTGTLPPSLIANLTSRVHSHLAHSPVIQS</sequence>
<evidence type="ECO:0000256" key="3">
    <source>
        <dbReference type="ARBA" id="ARBA00007500"/>
    </source>
</evidence>
<keyword evidence="18" id="KW-0675">Receptor</keyword>
<accession>A0A103WNQ3</accession>
<dbReference type="GO" id="GO:0005886">
    <property type="term" value="C:plasma membrane"/>
    <property type="evidence" value="ECO:0007669"/>
    <property type="project" value="UniProtKB-SubCell"/>
</dbReference>
<keyword evidence="11" id="KW-0694">RNA-binding</keyword>
<comment type="similarity">
    <text evidence="4">Belongs to the RLP family.</text>
</comment>
<evidence type="ECO:0000256" key="15">
    <source>
        <dbReference type="ARBA" id="ARBA00023125"/>
    </source>
</evidence>
<evidence type="ECO:0000256" key="6">
    <source>
        <dbReference type="ARBA" id="ARBA00022614"/>
    </source>
</evidence>
<evidence type="ECO:0000256" key="12">
    <source>
        <dbReference type="ARBA" id="ARBA00022980"/>
    </source>
</evidence>
<keyword evidence="7" id="KW-0812">Transmembrane</keyword>
<dbReference type="InterPro" id="IPR036986">
    <property type="entry name" value="S4_RNA-bd_sf"/>
</dbReference>
<comment type="similarity">
    <text evidence="3">Belongs to the eukaryotic ribosomal protein eS4 family.</text>
</comment>
<keyword evidence="9" id="KW-0699">rRNA-binding</keyword>
<keyword evidence="12" id="KW-0689">Ribosomal protein</keyword>
<evidence type="ECO:0000256" key="7">
    <source>
        <dbReference type="ARBA" id="ARBA00022692"/>
    </source>
</evidence>
<dbReference type="InterPro" id="IPR013843">
    <property type="entry name" value="Ribosomal_eS4_N"/>
</dbReference>
<dbReference type="PANTHER" id="PTHR48052">
    <property type="entry name" value="UNNAMED PRODUCT"/>
    <property type="match status" value="1"/>
</dbReference>
<organism evidence="23 24">
    <name type="scientific">Cynara cardunculus var. scolymus</name>
    <name type="common">Globe artichoke</name>
    <name type="synonym">Cynara scolymus</name>
    <dbReference type="NCBI Taxonomy" id="59895"/>
    <lineage>
        <taxon>Eukaryota</taxon>
        <taxon>Viridiplantae</taxon>
        <taxon>Streptophyta</taxon>
        <taxon>Embryophyta</taxon>
        <taxon>Tracheophyta</taxon>
        <taxon>Spermatophyta</taxon>
        <taxon>Magnoliopsida</taxon>
        <taxon>eudicotyledons</taxon>
        <taxon>Gunneridae</taxon>
        <taxon>Pentapetalae</taxon>
        <taxon>asterids</taxon>
        <taxon>campanulids</taxon>
        <taxon>Asterales</taxon>
        <taxon>Asteraceae</taxon>
        <taxon>Carduoideae</taxon>
        <taxon>Cardueae</taxon>
        <taxon>Carduinae</taxon>
        <taxon>Cynara</taxon>
    </lineage>
</organism>
<evidence type="ECO:0000256" key="9">
    <source>
        <dbReference type="ARBA" id="ARBA00022730"/>
    </source>
</evidence>
<comment type="subcellular location">
    <subcellularLocation>
        <location evidence="2">Cell membrane</location>
        <topology evidence="2">Single-pass type I membrane protein</topology>
    </subcellularLocation>
    <subcellularLocation>
        <location evidence="1">Nucleus</location>
    </subcellularLocation>
</comment>
<dbReference type="Pfam" id="PF00560">
    <property type="entry name" value="LRR_1"/>
    <property type="match status" value="4"/>
</dbReference>
<evidence type="ECO:0000256" key="8">
    <source>
        <dbReference type="ARBA" id="ARBA00022729"/>
    </source>
</evidence>
<keyword evidence="6" id="KW-0433">Leucine-rich repeat</keyword>
<evidence type="ECO:0000256" key="17">
    <source>
        <dbReference type="ARBA" id="ARBA00023163"/>
    </source>
</evidence>
<dbReference type="SUPFAM" id="SSF52058">
    <property type="entry name" value="L domain-like"/>
    <property type="match status" value="1"/>
</dbReference>
<keyword evidence="21" id="KW-0687">Ribonucleoprotein</keyword>
<dbReference type="GO" id="GO:0051707">
    <property type="term" value="P:response to other organism"/>
    <property type="evidence" value="ECO:0007669"/>
    <property type="project" value="UniProtKB-ARBA"/>
</dbReference>
<evidence type="ECO:0000256" key="10">
    <source>
        <dbReference type="ARBA" id="ARBA00022737"/>
    </source>
</evidence>
<keyword evidence="20" id="KW-0539">Nucleus</keyword>
<evidence type="ECO:0000256" key="2">
    <source>
        <dbReference type="ARBA" id="ARBA00004251"/>
    </source>
</evidence>
<evidence type="ECO:0000256" key="18">
    <source>
        <dbReference type="ARBA" id="ARBA00023170"/>
    </source>
</evidence>
<evidence type="ECO:0000259" key="22">
    <source>
        <dbReference type="PROSITE" id="PS50811"/>
    </source>
</evidence>
<keyword evidence="15 23" id="KW-0238">DNA-binding</keyword>
<dbReference type="GO" id="GO:1990904">
    <property type="term" value="C:ribonucleoprotein complex"/>
    <property type="evidence" value="ECO:0007669"/>
    <property type="project" value="UniProtKB-KW"/>
</dbReference>
<keyword evidence="5" id="KW-1003">Cell membrane</keyword>
<dbReference type="InterPro" id="IPR032675">
    <property type="entry name" value="LRR_dom_sf"/>
</dbReference>
<dbReference type="AlphaFoldDB" id="A0A103WNQ3"/>
<dbReference type="Pfam" id="PF08071">
    <property type="entry name" value="RS4NT"/>
    <property type="match status" value="1"/>
</dbReference>
<keyword evidence="16" id="KW-0472">Membrane</keyword>
<comment type="caution">
    <text evidence="23">The sequence shown here is derived from an EMBL/GenBank/DDBJ whole genome shotgun (WGS) entry which is preliminary data.</text>
</comment>
<dbReference type="InterPro" id="IPR001611">
    <property type="entry name" value="Leu-rich_rpt"/>
</dbReference>
<dbReference type="InterPro" id="IPR036576">
    <property type="entry name" value="WRKY_dom_sf"/>
</dbReference>
<evidence type="ECO:0000313" key="24">
    <source>
        <dbReference type="Proteomes" id="UP000243975"/>
    </source>
</evidence>